<dbReference type="InterPro" id="IPR033704">
    <property type="entry name" value="dUTPase_trimeric"/>
</dbReference>
<dbReference type="InterPro" id="IPR008181">
    <property type="entry name" value="dUTPase"/>
</dbReference>
<dbReference type="GO" id="GO:0004170">
    <property type="term" value="F:dUTP diphosphatase activity"/>
    <property type="evidence" value="ECO:0007669"/>
    <property type="project" value="UniProtKB-UniRule"/>
</dbReference>
<dbReference type="NCBIfam" id="TIGR00576">
    <property type="entry name" value="dut"/>
    <property type="match status" value="1"/>
</dbReference>
<evidence type="ECO:0000313" key="8">
    <source>
        <dbReference type="Proteomes" id="UP000194903"/>
    </source>
</evidence>
<evidence type="ECO:0000256" key="1">
    <source>
        <dbReference type="ARBA" id="ARBA00006581"/>
    </source>
</evidence>
<dbReference type="EMBL" id="NHOC01000001">
    <property type="protein sequence ID" value="OUM21732.1"/>
    <property type="molecule type" value="Genomic_DNA"/>
</dbReference>
<comment type="similarity">
    <text evidence="1 5">Belongs to the dUTPase family.</text>
</comment>
<dbReference type="GO" id="GO:0006226">
    <property type="term" value="P:dUMP biosynthetic process"/>
    <property type="evidence" value="ECO:0007669"/>
    <property type="project" value="UniProtKB-UniRule"/>
</dbReference>
<keyword evidence="8" id="KW-1185">Reference proteome</keyword>
<gene>
    <name evidence="5" type="primary">dut</name>
    <name evidence="7" type="ORF">CBW42_00410</name>
</gene>
<dbReference type="OrthoDB" id="9809956at2"/>
<comment type="catalytic activity">
    <reaction evidence="4 5">
        <text>dUTP + H2O = dUMP + diphosphate + H(+)</text>
        <dbReference type="Rhea" id="RHEA:10248"/>
        <dbReference type="ChEBI" id="CHEBI:15377"/>
        <dbReference type="ChEBI" id="CHEBI:15378"/>
        <dbReference type="ChEBI" id="CHEBI:33019"/>
        <dbReference type="ChEBI" id="CHEBI:61555"/>
        <dbReference type="ChEBI" id="CHEBI:246422"/>
        <dbReference type="EC" id="3.6.1.23"/>
    </reaction>
</comment>
<name>A0A252F7N4_9FIRM</name>
<feature type="domain" description="dUTPase-like" evidence="6">
    <location>
        <begin position="19"/>
        <end position="149"/>
    </location>
</feature>
<keyword evidence="3 5" id="KW-0546">Nucleotide metabolism</keyword>
<dbReference type="RefSeq" id="WP_087016680.1">
    <property type="nucleotide sequence ID" value="NZ_NHOC01000001.1"/>
</dbReference>
<evidence type="ECO:0000256" key="4">
    <source>
        <dbReference type="ARBA" id="ARBA00047686"/>
    </source>
</evidence>
<dbReference type="PANTHER" id="PTHR11241">
    <property type="entry name" value="DEOXYURIDINE 5'-TRIPHOSPHATE NUCLEOTIDOHYDROLASE"/>
    <property type="match status" value="1"/>
</dbReference>
<dbReference type="PANTHER" id="PTHR11241:SF0">
    <property type="entry name" value="DEOXYURIDINE 5'-TRIPHOSPHATE NUCLEOTIDOHYDROLASE"/>
    <property type="match status" value="1"/>
</dbReference>
<feature type="binding site" evidence="5">
    <location>
        <begin position="70"/>
        <end position="72"/>
    </location>
    <ligand>
        <name>substrate</name>
    </ligand>
</feature>
<comment type="cofactor">
    <cofactor evidence="5">
        <name>Mg(2+)</name>
        <dbReference type="ChEBI" id="CHEBI:18420"/>
    </cofactor>
</comment>
<dbReference type="Proteomes" id="UP000194903">
    <property type="component" value="Unassembled WGS sequence"/>
</dbReference>
<dbReference type="Gene3D" id="2.70.40.10">
    <property type="match status" value="1"/>
</dbReference>
<dbReference type="AlphaFoldDB" id="A0A252F7N4"/>
<dbReference type="UniPathway" id="UPA00610">
    <property type="reaction ID" value="UER00666"/>
</dbReference>
<dbReference type="EC" id="3.6.1.23" evidence="5"/>
<evidence type="ECO:0000256" key="3">
    <source>
        <dbReference type="ARBA" id="ARBA00023080"/>
    </source>
</evidence>
<comment type="caution">
    <text evidence="5">Lacks conserved residue(s) required for the propagation of feature annotation.</text>
</comment>
<dbReference type="InterPro" id="IPR036157">
    <property type="entry name" value="dUTPase-like_sf"/>
</dbReference>
<accession>A0A252F7N4</accession>
<feature type="binding site" evidence="5">
    <location>
        <position position="83"/>
    </location>
    <ligand>
        <name>substrate</name>
    </ligand>
</feature>
<dbReference type="GO" id="GO:0046081">
    <property type="term" value="P:dUTP catabolic process"/>
    <property type="evidence" value="ECO:0007669"/>
    <property type="project" value="InterPro"/>
</dbReference>
<keyword evidence="5" id="KW-0479">Metal-binding</keyword>
<dbReference type="CDD" id="cd07557">
    <property type="entry name" value="trimeric_dUTPase"/>
    <property type="match status" value="1"/>
</dbReference>
<comment type="caution">
    <text evidence="7">The sequence shown here is derived from an EMBL/GenBank/DDBJ whole genome shotgun (WGS) entry which is preliminary data.</text>
</comment>
<evidence type="ECO:0000313" key="7">
    <source>
        <dbReference type="EMBL" id="OUM21732.1"/>
    </source>
</evidence>
<keyword evidence="5" id="KW-0460">Magnesium</keyword>
<evidence type="ECO:0000256" key="2">
    <source>
        <dbReference type="ARBA" id="ARBA00022801"/>
    </source>
</evidence>
<comment type="pathway">
    <text evidence="5">Pyrimidine metabolism; dUMP biosynthesis; dUMP from dCTP (dUTP route): step 2/2.</text>
</comment>
<protein>
    <recommendedName>
        <fullName evidence="5">Deoxyuridine 5'-triphosphate nucleotidohydrolase</fullName>
        <shortName evidence="5">dUTPase</shortName>
        <ecNumber evidence="5">3.6.1.23</ecNumber>
    </recommendedName>
    <alternativeName>
        <fullName evidence="5">dUTP pyrophosphatase</fullName>
    </alternativeName>
</protein>
<dbReference type="InterPro" id="IPR029054">
    <property type="entry name" value="dUTPase-like"/>
</dbReference>
<dbReference type="NCBIfam" id="NF001862">
    <property type="entry name" value="PRK00601.1"/>
    <property type="match status" value="1"/>
</dbReference>
<dbReference type="SUPFAM" id="SSF51283">
    <property type="entry name" value="dUTPase-like"/>
    <property type="match status" value="1"/>
</dbReference>
<feature type="binding site" evidence="5">
    <location>
        <begin position="87"/>
        <end position="89"/>
    </location>
    <ligand>
        <name>substrate</name>
    </ligand>
</feature>
<dbReference type="Pfam" id="PF00692">
    <property type="entry name" value="dUTPase"/>
    <property type="match status" value="1"/>
</dbReference>
<sequence length="150" mass="15497">MITVKFRRIASPQGRLPALPRRATEGAAGADLCANMDEAVTVPPMGRTVIPTGLAIELPDAGYGAFVFARSGLGIRHGLTLSNGVGVIDSDYRGELCVGLVNLSDTAYTIEPGERIAQLCILPVVPFAAEEVQGLGETARGAGGFGSTGR</sequence>
<organism evidence="7 8">
    <name type="scientific">Butyricicoccus porcorum</name>
    <dbReference type="NCBI Taxonomy" id="1945634"/>
    <lineage>
        <taxon>Bacteria</taxon>
        <taxon>Bacillati</taxon>
        <taxon>Bacillota</taxon>
        <taxon>Clostridia</taxon>
        <taxon>Eubacteriales</taxon>
        <taxon>Butyricicoccaceae</taxon>
        <taxon>Butyricicoccus</taxon>
    </lineage>
</organism>
<reference evidence="7 8" key="1">
    <citation type="submission" date="2017-05" db="EMBL/GenBank/DDBJ databases">
        <title>Butyricicoccus porcorum sp. nov. a butyrate-producing bacterium from the swine intestinal tract.</title>
        <authorList>
            <person name="Trachsel J."/>
            <person name="Humphrey S."/>
            <person name="Allen H.K."/>
        </authorList>
    </citation>
    <scope>NUCLEOTIDE SEQUENCE [LARGE SCALE GENOMIC DNA]</scope>
    <source>
        <strain evidence="7">BB10</strain>
    </source>
</reference>
<dbReference type="GO" id="GO:0000287">
    <property type="term" value="F:magnesium ion binding"/>
    <property type="evidence" value="ECO:0007669"/>
    <property type="project" value="UniProtKB-UniRule"/>
</dbReference>
<evidence type="ECO:0000256" key="5">
    <source>
        <dbReference type="HAMAP-Rule" id="MF_00116"/>
    </source>
</evidence>
<dbReference type="HAMAP" id="MF_00116">
    <property type="entry name" value="dUTPase_bact"/>
    <property type="match status" value="1"/>
</dbReference>
<evidence type="ECO:0000259" key="6">
    <source>
        <dbReference type="Pfam" id="PF00692"/>
    </source>
</evidence>
<keyword evidence="2 5" id="KW-0378">Hydrolase</keyword>
<comment type="function">
    <text evidence="5">This enzyme is involved in nucleotide metabolism: it produces dUMP, the immediate precursor of thymidine nucleotides and it decreases the intracellular concentration of dUTP so that uracil cannot be incorporated into DNA.</text>
</comment>
<proteinExistence type="inferred from homology"/>